<keyword evidence="2" id="KW-1185">Reference proteome</keyword>
<dbReference type="Proteomes" id="UP001163603">
    <property type="component" value="Chromosome 15"/>
</dbReference>
<evidence type="ECO:0000313" key="2">
    <source>
        <dbReference type="Proteomes" id="UP001163603"/>
    </source>
</evidence>
<name>A0ACC0X1D1_9ROSI</name>
<comment type="caution">
    <text evidence="1">The sequence shown here is derived from an EMBL/GenBank/DDBJ whole genome shotgun (WGS) entry which is preliminary data.</text>
</comment>
<sequence>MSYLSTKGVAQISILSKRWNQLWISFSIFDFDQTYFLTQDESDQIISEFEGNRSTLRDRLKEFIEFVDASLLQFCELKFCMHKFTLVISILDVEESAPYIEKWIGLASEKEFKKISLEFLTSGDAPSLLDSYYFKVNYLGVNLTAQQFHHIISSFPMLKDLILVYCCFLESITISSNQLRKFLVTSCLDMKALDLDTPNLLSFTYEYSPIPTSHINALCPWQFKCLAKVTFDTQWSLKLREFLGVSNQIEDLRISVTLTVSSFKLEEFRKSFPSPLCNVGNLELHLYMPR</sequence>
<reference evidence="2" key="1">
    <citation type="journal article" date="2023" name="G3 (Bethesda)">
        <title>Genome assembly and association tests identify interacting loci associated with vigor, precocity, and sex in interspecific pistachio rootstocks.</title>
        <authorList>
            <person name="Palmer W."/>
            <person name="Jacygrad E."/>
            <person name="Sagayaradj S."/>
            <person name="Cavanaugh K."/>
            <person name="Han R."/>
            <person name="Bertier L."/>
            <person name="Beede B."/>
            <person name="Kafkas S."/>
            <person name="Golino D."/>
            <person name="Preece J."/>
            <person name="Michelmore R."/>
        </authorList>
    </citation>
    <scope>NUCLEOTIDE SEQUENCE [LARGE SCALE GENOMIC DNA]</scope>
</reference>
<accession>A0ACC0X1D1</accession>
<organism evidence="1 2">
    <name type="scientific">Pistacia integerrima</name>
    <dbReference type="NCBI Taxonomy" id="434235"/>
    <lineage>
        <taxon>Eukaryota</taxon>
        <taxon>Viridiplantae</taxon>
        <taxon>Streptophyta</taxon>
        <taxon>Embryophyta</taxon>
        <taxon>Tracheophyta</taxon>
        <taxon>Spermatophyta</taxon>
        <taxon>Magnoliopsida</taxon>
        <taxon>eudicotyledons</taxon>
        <taxon>Gunneridae</taxon>
        <taxon>Pentapetalae</taxon>
        <taxon>rosids</taxon>
        <taxon>malvids</taxon>
        <taxon>Sapindales</taxon>
        <taxon>Anacardiaceae</taxon>
        <taxon>Pistacia</taxon>
    </lineage>
</organism>
<protein>
    <submittedName>
        <fullName evidence="1">Uncharacterized protein</fullName>
    </submittedName>
</protein>
<proteinExistence type="predicted"/>
<dbReference type="EMBL" id="CM047750">
    <property type="protein sequence ID" value="KAJ0007438.1"/>
    <property type="molecule type" value="Genomic_DNA"/>
</dbReference>
<gene>
    <name evidence="1" type="ORF">Pint_29762</name>
</gene>
<evidence type="ECO:0000313" key="1">
    <source>
        <dbReference type="EMBL" id="KAJ0007438.1"/>
    </source>
</evidence>